<gene>
    <name evidence="2" type="ORF">HF577_26990</name>
</gene>
<dbReference type="Proteomes" id="UP001296706">
    <property type="component" value="Unassembled WGS sequence"/>
</dbReference>
<dbReference type="InterPro" id="IPR016040">
    <property type="entry name" value="NAD(P)-bd_dom"/>
</dbReference>
<proteinExistence type="predicted"/>
<evidence type="ECO:0000259" key="1">
    <source>
        <dbReference type="Pfam" id="PF13460"/>
    </source>
</evidence>
<dbReference type="InterPro" id="IPR036291">
    <property type="entry name" value="NAD(P)-bd_dom_sf"/>
</dbReference>
<name>A0ABX1RN88_9PSEU</name>
<evidence type="ECO:0000313" key="2">
    <source>
        <dbReference type="EMBL" id="NMH80723.1"/>
    </source>
</evidence>
<feature type="domain" description="NAD(P)-binding" evidence="1">
    <location>
        <begin position="7"/>
        <end position="197"/>
    </location>
</feature>
<dbReference type="PANTHER" id="PTHR43355">
    <property type="entry name" value="FLAVIN REDUCTASE (NADPH)"/>
    <property type="match status" value="1"/>
</dbReference>
<dbReference type="InterPro" id="IPR051606">
    <property type="entry name" value="Polyketide_Oxido-like"/>
</dbReference>
<dbReference type="Pfam" id="PF13460">
    <property type="entry name" value="NAD_binding_10"/>
    <property type="match status" value="1"/>
</dbReference>
<organism evidence="2 3">
    <name type="scientific">Pseudonocardia xinjiangensis</name>
    <dbReference type="NCBI Taxonomy" id="75289"/>
    <lineage>
        <taxon>Bacteria</taxon>
        <taxon>Bacillati</taxon>
        <taxon>Actinomycetota</taxon>
        <taxon>Actinomycetes</taxon>
        <taxon>Pseudonocardiales</taxon>
        <taxon>Pseudonocardiaceae</taxon>
        <taxon>Pseudonocardia</taxon>
    </lineage>
</organism>
<reference evidence="2 3" key="1">
    <citation type="submission" date="2020-04" db="EMBL/GenBank/DDBJ databases">
        <authorList>
            <person name="Klaysubun C."/>
            <person name="Duangmal K."/>
            <person name="Lipun K."/>
        </authorList>
    </citation>
    <scope>NUCLEOTIDE SEQUENCE [LARGE SCALE GENOMIC DNA]</scope>
    <source>
        <strain evidence="2 3">JCM 11839</strain>
    </source>
</reference>
<dbReference type="SUPFAM" id="SSF51735">
    <property type="entry name" value="NAD(P)-binding Rossmann-fold domains"/>
    <property type="match status" value="1"/>
</dbReference>
<dbReference type="CDD" id="cd05244">
    <property type="entry name" value="BVR-B_like_SDR_a"/>
    <property type="match status" value="1"/>
</dbReference>
<dbReference type="Gene3D" id="3.40.50.720">
    <property type="entry name" value="NAD(P)-binding Rossmann-like Domain"/>
    <property type="match status" value="1"/>
</dbReference>
<protein>
    <submittedName>
        <fullName evidence="2">SDR family oxidoreductase</fullName>
    </submittedName>
</protein>
<dbReference type="PANTHER" id="PTHR43355:SF2">
    <property type="entry name" value="FLAVIN REDUCTASE (NADPH)"/>
    <property type="match status" value="1"/>
</dbReference>
<sequence>MKLVVFGANGPTGRLLTQQALDEGHTVTAVTRRPDEFPLTAPQLRVSGGDALDPAAVARAVAGQDRVISTLGVPYTKEPVTTFSQGTRNIAEAMSRHGLRRLVCVSSIGVHTDIPPEMTFLFRRVVGPVLLSMGRSVYEDVRRMEQIVRATDLDWTIVRPSGLFDTAAVSDYGVMVAPQRVTGMFTSRADLADLLLREAVDDRHVRACIEVTTTQGTPNYLKVFVKEALHIGG</sequence>
<accession>A0ABX1RN88</accession>
<comment type="caution">
    <text evidence="2">The sequence shown here is derived from an EMBL/GenBank/DDBJ whole genome shotgun (WGS) entry which is preliminary data.</text>
</comment>
<dbReference type="RefSeq" id="WP_169398773.1">
    <property type="nucleotide sequence ID" value="NZ_BAAAJH010000028.1"/>
</dbReference>
<evidence type="ECO:0000313" key="3">
    <source>
        <dbReference type="Proteomes" id="UP001296706"/>
    </source>
</evidence>
<keyword evidence="3" id="KW-1185">Reference proteome</keyword>
<dbReference type="EMBL" id="JAAXKY010000112">
    <property type="protein sequence ID" value="NMH80723.1"/>
    <property type="molecule type" value="Genomic_DNA"/>
</dbReference>